<feature type="transmembrane region" description="Helical" evidence="6">
    <location>
        <begin position="163"/>
        <end position="183"/>
    </location>
</feature>
<dbReference type="PANTHER" id="PTHR10165:SF197">
    <property type="entry name" value="FI04477P-RELATED"/>
    <property type="match status" value="1"/>
</dbReference>
<comment type="similarity">
    <text evidence="2">Belongs to the PA-phosphatase related phosphoesterase family.</text>
</comment>
<dbReference type="SUPFAM" id="SSF48317">
    <property type="entry name" value="Acid phosphatase/Vanadium-dependent haloperoxidase"/>
    <property type="match status" value="1"/>
</dbReference>
<keyword evidence="4 6" id="KW-1133">Transmembrane helix</keyword>
<dbReference type="Proteomes" id="UP000663880">
    <property type="component" value="Unassembled WGS sequence"/>
</dbReference>
<dbReference type="InterPro" id="IPR000326">
    <property type="entry name" value="PAP2/HPO"/>
</dbReference>
<evidence type="ECO:0000256" key="6">
    <source>
        <dbReference type="SAM" id="Phobius"/>
    </source>
</evidence>
<evidence type="ECO:0000313" key="8">
    <source>
        <dbReference type="EMBL" id="CAF4914872.1"/>
    </source>
</evidence>
<dbReference type="GO" id="GO:0046839">
    <property type="term" value="P:phospholipid dephosphorylation"/>
    <property type="evidence" value="ECO:0007669"/>
    <property type="project" value="TreeGrafter"/>
</dbReference>
<dbReference type="InterPro" id="IPR036938">
    <property type="entry name" value="PAP2/HPO_sf"/>
</dbReference>
<dbReference type="SMART" id="SM00014">
    <property type="entry name" value="acidPPc"/>
    <property type="match status" value="1"/>
</dbReference>
<accession>A0A821VYD8</accession>
<organism evidence="8 9">
    <name type="scientific">Pieris macdunnoughi</name>
    <dbReference type="NCBI Taxonomy" id="345717"/>
    <lineage>
        <taxon>Eukaryota</taxon>
        <taxon>Metazoa</taxon>
        <taxon>Ecdysozoa</taxon>
        <taxon>Arthropoda</taxon>
        <taxon>Hexapoda</taxon>
        <taxon>Insecta</taxon>
        <taxon>Pterygota</taxon>
        <taxon>Neoptera</taxon>
        <taxon>Endopterygota</taxon>
        <taxon>Lepidoptera</taxon>
        <taxon>Glossata</taxon>
        <taxon>Ditrysia</taxon>
        <taxon>Papilionoidea</taxon>
        <taxon>Pieridae</taxon>
        <taxon>Pierinae</taxon>
        <taxon>Pieris</taxon>
    </lineage>
</organism>
<feature type="transmembrane region" description="Helical" evidence="6">
    <location>
        <begin position="225"/>
        <end position="245"/>
    </location>
</feature>
<dbReference type="GO" id="GO:0008195">
    <property type="term" value="F:phosphatidate phosphatase activity"/>
    <property type="evidence" value="ECO:0007669"/>
    <property type="project" value="TreeGrafter"/>
</dbReference>
<comment type="subcellular location">
    <subcellularLocation>
        <location evidence="1">Membrane</location>
        <topology evidence="1">Multi-pass membrane protein</topology>
    </subcellularLocation>
</comment>
<evidence type="ECO:0000313" key="9">
    <source>
        <dbReference type="Proteomes" id="UP000663880"/>
    </source>
</evidence>
<evidence type="ECO:0000256" key="4">
    <source>
        <dbReference type="ARBA" id="ARBA00022989"/>
    </source>
</evidence>
<keyword evidence="5 6" id="KW-0472">Membrane</keyword>
<evidence type="ECO:0000256" key="3">
    <source>
        <dbReference type="ARBA" id="ARBA00022692"/>
    </source>
</evidence>
<dbReference type="AlphaFoldDB" id="A0A821VYD8"/>
<keyword evidence="3 6" id="KW-0812">Transmembrane</keyword>
<evidence type="ECO:0000256" key="2">
    <source>
        <dbReference type="ARBA" id="ARBA00008816"/>
    </source>
</evidence>
<protein>
    <recommendedName>
        <fullName evidence="7">Phosphatidic acid phosphatase type 2/haloperoxidase domain-containing protein</fullName>
    </recommendedName>
</protein>
<dbReference type="GO" id="GO:0007165">
    <property type="term" value="P:signal transduction"/>
    <property type="evidence" value="ECO:0007669"/>
    <property type="project" value="TreeGrafter"/>
</dbReference>
<feature type="transmembrane region" description="Helical" evidence="6">
    <location>
        <begin position="44"/>
        <end position="64"/>
    </location>
</feature>
<proteinExistence type="inferred from homology"/>
<gene>
    <name evidence="8" type="ORF">PMACD_LOCUS12479</name>
</gene>
<comment type="caution">
    <text evidence="8">The sequence shown here is derived from an EMBL/GenBank/DDBJ whole genome shotgun (WGS) entry which is preliminary data.</text>
</comment>
<evidence type="ECO:0000259" key="7">
    <source>
        <dbReference type="SMART" id="SM00014"/>
    </source>
</evidence>
<dbReference type="OrthoDB" id="8907274at2759"/>
<feature type="transmembrane region" description="Helical" evidence="6">
    <location>
        <begin position="5"/>
        <end position="24"/>
    </location>
</feature>
<sequence length="268" mass="30834">MIIDVIVLCTVGIPIFLFYFIGSANERGFFCDDESLKYSFKNSTITSGVLYGVGYSLPIFIMCLTEWIRLRDYKGGEQRVILGLEIPAWVWESYRCVGVFLFGCACQQLTTDIAKYTVGRLRPHFFEVCNPTIDCSLPENQNRYIETFTCLGTNKKFLKEMRLSFPSGHSSFSVFAMVFLALYLQTRFTWKGSKLLRHIMQLIVIMMAWYTCLSRVSDNKHHWGDVLGGFLIGFFYAITVFAYLYKPLSLGTRYSALMESQPLPRPIQ</sequence>
<dbReference type="GO" id="GO:0006644">
    <property type="term" value="P:phospholipid metabolic process"/>
    <property type="evidence" value="ECO:0007669"/>
    <property type="project" value="InterPro"/>
</dbReference>
<evidence type="ECO:0000256" key="5">
    <source>
        <dbReference type="ARBA" id="ARBA00023136"/>
    </source>
</evidence>
<feature type="domain" description="Phosphatidic acid phosphatase type 2/haloperoxidase" evidence="7">
    <location>
        <begin position="97"/>
        <end position="241"/>
    </location>
</feature>
<dbReference type="GO" id="GO:0005886">
    <property type="term" value="C:plasma membrane"/>
    <property type="evidence" value="ECO:0007669"/>
    <property type="project" value="TreeGrafter"/>
</dbReference>
<dbReference type="CDD" id="cd03384">
    <property type="entry name" value="PAP2_wunen"/>
    <property type="match status" value="1"/>
</dbReference>
<dbReference type="Gene3D" id="1.20.144.10">
    <property type="entry name" value="Phosphatidic acid phosphatase type 2/haloperoxidase"/>
    <property type="match status" value="1"/>
</dbReference>
<dbReference type="EMBL" id="CAJOBZ010000048">
    <property type="protein sequence ID" value="CAF4914872.1"/>
    <property type="molecule type" value="Genomic_DNA"/>
</dbReference>
<evidence type="ECO:0000256" key="1">
    <source>
        <dbReference type="ARBA" id="ARBA00004141"/>
    </source>
</evidence>
<dbReference type="PANTHER" id="PTHR10165">
    <property type="entry name" value="LIPID PHOSPHATE PHOSPHATASE"/>
    <property type="match status" value="1"/>
</dbReference>
<reference evidence="8" key="1">
    <citation type="submission" date="2021-02" db="EMBL/GenBank/DDBJ databases">
        <authorList>
            <person name="Steward A R."/>
        </authorList>
    </citation>
    <scope>NUCLEOTIDE SEQUENCE</scope>
</reference>
<dbReference type="Pfam" id="PF01569">
    <property type="entry name" value="PAP2"/>
    <property type="match status" value="1"/>
</dbReference>
<dbReference type="InterPro" id="IPR043216">
    <property type="entry name" value="PAP-like"/>
</dbReference>
<feature type="transmembrane region" description="Helical" evidence="6">
    <location>
        <begin position="195"/>
        <end position="213"/>
    </location>
</feature>
<keyword evidence="9" id="KW-1185">Reference proteome</keyword>
<name>A0A821VYD8_9NEOP</name>